<evidence type="ECO:0000313" key="5">
    <source>
        <dbReference type="Proteomes" id="UP000031563"/>
    </source>
</evidence>
<accession>A0A0F5I7Q0</accession>
<feature type="region of interest" description="Disordered" evidence="1">
    <location>
        <begin position="132"/>
        <end position="151"/>
    </location>
</feature>
<feature type="signal peptide" evidence="2">
    <location>
        <begin position="1"/>
        <end position="21"/>
    </location>
</feature>
<dbReference type="AlphaFoldDB" id="A0A0F5I7Q0"/>
<evidence type="ECO:0000313" key="4">
    <source>
        <dbReference type="EMBL" id="KKB41531.1"/>
    </source>
</evidence>
<comment type="caution">
    <text evidence="4">The sequence shown here is derived from an EMBL/GenBank/DDBJ whole genome shotgun (WGS) entry which is preliminary data.</text>
</comment>
<evidence type="ECO:0000259" key="3">
    <source>
        <dbReference type="Pfam" id="PF13115"/>
    </source>
</evidence>
<dbReference type="OrthoDB" id="2679563at2"/>
<feature type="domain" description="YtkA-like" evidence="3">
    <location>
        <begin position="152"/>
        <end position="232"/>
    </location>
</feature>
<dbReference type="Proteomes" id="UP000031563">
    <property type="component" value="Unassembled WGS sequence"/>
</dbReference>
<evidence type="ECO:0000256" key="1">
    <source>
        <dbReference type="SAM" id="MobiDB-lite"/>
    </source>
</evidence>
<dbReference type="EMBL" id="JWIR02000021">
    <property type="protein sequence ID" value="KKB41531.1"/>
    <property type="molecule type" value="Genomic_DNA"/>
</dbReference>
<evidence type="ECO:0000256" key="2">
    <source>
        <dbReference type="SAM" id="SignalP"/>
    </source>
</evidence>
<dbReference type="Pfam" id="PF13115">
    <property type="entry name" value="YtkA"/>
    <property type="match status" value="2"/>
</dbReference>
<feature type="domain" description="YtkA-like" evidence="3">
    <location>
        <begin position="34"/>
        <end position="115"/>
    </location>
</feature>
<protein>
    <submittedName>
        <fullName evidence="4">YznA protein</fullName>
    </submittedName>
</protein>
<reference evidence="4" key="1">
    <citation type="submission" date="2015-02" db="EMBL/GenBank/DDBJ databases">
        <title>Genome Assembly of Bacillaceae bacterium MTCC 8252.</title>
        <authorList>
            <person name="Verma A."/>
            <person name="Khatri I."/>
            <person name="Mual P."/>
            <person name="Subramanian S."/>
            <person name="Krishnamurthi S."/>
        </authorList>
    </citation>
    <scope>NUCLEOTIDE SEQUENCE [LARGE SCALE GENOMIC DNA]</scope>
    <source>
        <strain evidence="4">MTCC 8252</strain>
    </source>
</reference>
<dbReference type="STRING" id="1221996.QY95_00675"/>
<feature type="chain" id="PRO_5039164038" evidence="2">
    <location>
        <begin position="22"/>
        <end position="250"/>
    </location>
</feature>
<keyword evidence="2" id="KW-0732">Signal</keyword>
<keyword evidence="5" id="KW-1185">Reference proteome</keyword>
<dbReference type="RefSeq" id="WP_040047923.1">
    <property type="nucleotide sequence ID" value="NZ_JWIR02000021.1"/>
</dbReference>
<gene>
    <name evidence="4" type="ORF">QY95_00675</name>
</gene>
<dbReference type="PROSITE" id="PS51257">
    <property type="entry name" value="PROKAR_LIPOPROTEIN"/>
    <property type="match status" value="1"/>
</dbReference>
<proteinExistence type="predicted"/>
<name>A0A0F5I7Q0_BACTR</name>
<dbReference type="InterPro" id="IPR032693">
    <property type="entry name" value="YtkA-like_dom"/>
</dbReference>
<sequence length="250" mass="27730">MTKLWWLSVLVILAAALSACNSEPEKETTAPETPEPIEVELSVPDQANVNENIQMKAAVSQGGEPVADADEVEFEIWEEGKKDESQLVEAKNNENGTYEADTAFDRDGVFTIQVHVTARGLHTMPMKSVTVGSGAEKAQTATDEEHSHGEHAEGFSLHFTEPESLQAGGETTLTTHLQMDGSPLEKAQVRYEIWPAEDEHQIQWVDTIEEKPGEYSAAHTFDKSGIFHVQVHVENDEGLHEHQEYELNVQ</sequence>
<organism evidence="4 5">
    <name type="scientific">Bacillus thermotolerans</name>
    <name type="common">Quasibacillus thermotolerans</name>
    <dbReference type="NCBI Taxonomy" id="1221996"/>
    <lineage>
        <taxon>Bacteria</taxon>
        <taxon>Bacillati</taxon>
        <taxon>Bacillota</taxon>
        <taxon>Bacilli</taxon>
        <taxon>Bacillales</taxon>
        <taxon>Bacillaceae</taxon>
        <taxon>Bacillus</taxon>
    </lineage>
</organism>